<keyword evidence="11" id="KW-1185">Reference proteome</keyword>
<keyword evidence="6 8" id="KW-0368">Histidine biosynthesis</keyword>
<evidence type="ECO:0000256" key="7">
    <source>
        <dbReference type="ARBA" id="ARBA00049158"/>
    </source>
</evidence>
<dbReference type="KEGG" id="axl:AXY_13480"/>
<dbReference type="EC" id="3.1.3.15" evidence="3 8"/>
<dbReference type="Pfam" id="PF02811">
    <property type="entry name" value="PHP"/>
    <property type="match status" value="1"/>
</dbReference>
<dbReference type="HOGENOM" id="CLU_054611_2_1_9"/>
<dbReference type="PANTHER" id="PTHR21039">
    <property type="entry name" value="HISTIDINOL PHOSPHATASE-RELATED"/>
    <property type="match status" value="1"/>
</dbReference>
<evidence type="ECO:0000256" key="4">
    <source>
        <dbReference type="ARBA" id="ARBA00022605"/>
    </source>
</evidence>
<evidence type="ECO:0000313" key="11">
    <source>
        <dbReference type="Proteomes" id="UP000006294"/>
    </source>
</evidence>
<dbReference type="PATRIC" id="fig|698758.3.peg.1346"/>
<gene>
    <name evidence="10" type="primary">hisJ</name>
    <name evidence="10" type="ordered locus">AXY_13480</name>
</gene>
<reference evidence="10 11" key="1">
    <citation type="submission" date="2011-01" db="EMBL/GenBank/DDBJ databases">
        <title>Whole genome sequence of Amphibacillus xylinus NBRC 15112.</title>
        <authorList>
            <person name="Nakazawa H."/>
            <person name="Katano Y."/>
            <person name="Nakamura S."/>
            <person name="Sasagawa M."/>
            <person name="Fukada J."/>
            <person name="Arai T."/>
            <person name="Sasakura N."/>
            <person name="Mochizuki D."/>
            <person name="Hosoyama A."/>
            <person name="Harada K."/>
            <person name="Horikawa H."/>
            <person name="Kato Y."/>
            <person name="Harada T."/>
            <person name="Sasaki K."/>
            <person name="Sekiguchi M."/>
            <person name="Hodoyama M."/>
            <person name="Nishiko R."/>
            <person name="Narita H."/>
            <person name="Hanamaki A."/>
            <person name="Hata C."/>
            <person name="Konno Y."/>
            <person name="Niimura Y."/>
            <person name="Yamazaki S."/>
            <person name="Fujita N."/>
        </authorList>
    </citation>
    <scope>NUCLEOTIDE SEQUENCE [LARGE SCALE GENOMIC DNA]</scope>
    <source>
        <strain evidence="11">ATCC 51415 / DSM 6626 / JCM 7361 / LMG 17667 / NBRC 15112 / Ep01</strain>
    </source>
</reference>
<comment type="similarity">
    <text evidence="2 8">Belongs to the PHP hydrolase family. HisK subfamily.</text>
</comment>
<dbReference type="STRING" id="698758.AXY_13480"/>
<accession>K0IY97</accession>
<dbReference type="UniPathway" id="UPA00031">
    <property type="reaction ID" value="UER00013"/>
</dbReference>
<evidence type="ECO:0000256" key="5">
    <source>
        <dbReference type="ARBA" id="ARBA00022801"/>
    </source>
</evidence>
<evidence type="ECO:0000256" key="1">
    <source>
        <dbReference type="ARBA" id="ARBA00004970"/>
    </source>
</evidence>
<evidence type="ECO:0000256" key="3">
    <source>
        <dbReference type="ARBA" id="ARBA00013085"/>
    </source>
</evidence>
<feature type="domain" description="PHP" evidence="9">
    <location>
        <begin position="6"/>
        <end position="217"/>
    </location>
</feature>
<dbReference type="Gene3D" id="3.20.20.140">
    <property type="entry name" value="Metal-dependent hydrolases"/>
    <property type="match status" value="1"/>
</dbReference>
<proteinExistence type="inferred from homology"/>
<dbReference type="SUPFAM" id="SSF89550">
    <property type="entry name" value="PHP domain-like"/>
    <property type="match status" value="1"/>
</dbReference>
<dbReference type="NCBIfam" id="TIGR01856">
    <property type="entry name" value="hisJ_fam"/>
    <property type="match status" value="1"/>
</dbReference>
<dbReference type="GO" id="GO:0000105">
    <property type="term" value="P:L-histidine biosynthetic process"/>
    <property type="evidence" value="ECO:0007669"/>
    <property type="project" value="UniProtKB-UniRule"/>
</dbReference>
<name>K0IY97_AMPXN</name>
<protein>
    <recommendedName>
        <fullName evidence="3 8">Histidinol-phosphatase</fullName>
        <shortName evidence="8">HolPase</shortName>
        <ecNumber evidence="3 8">3.1.3.15</ecNumber>
    </recommendedName>
</protein>
<sequence>MNIIGDYHVHTPFCPHGSNDKWENYINKAIEAGLKEISFTEHAPLPRNFIDPVPEQDSSMSYSNLDQYFKVGQQLKVAYKNEIKVNIGFEVDYIEGYEKEITEFLNDYGEMIDDAILSVHMLKHNDEYFCLDFSDEEFGRLVKRFGSIEAVYRAYYQTVKLAVKSDLGQYKPTRIGHLSLVEKFKKTYPTSFNDHDLIDEILLLIKQKGYTLDLNTAGLYKPLCQSIYPNTQIVKKAIQLGIRLIPGSDSHESSTIARGFGNIKHFFI</sequence>
<evidence type="ECO:0000259" key="9">
    <source>
        <dbReference type="Pfam" id="PF02811"/>
    </source>
</evidence>
<dbReference type="EMBL" id="AP012050">
    <property type="protein sequence ID" value="BAM47480.1"/>
    <property type="molecule type" value="Genomic_DNA"/>
</dbReference>
<evidence type="ECO:0000256" key="6">
    <source>
        <dbReference type="ARBA" id="ARBA00023102"/>
    </source>
</evidence>
<dbReference type="PANTHER" id="PTHR21039:SF0">
    <property type="entry name" value="HISTIDINOL-PHOSPHATASE"/>
    <property type="match status" value="1"/>
</dbReference>
<evidence type="ECO:0000256" key="8">
    <source>
        <dbReference type="RuleBase" id="RU366003"/>
    </source>
</evidence>
<evidence type="ECO:0000313" key="10">
    <source>
        <dbReference type="EMBL" id="BAM47480.1"/>
    </source>
</evidence>
<dbReference type="InterPro" id="IPR010140">
    <property type="entry name" value="Histidinol_P_phosphatase_HisJ"/>
</dbReference>
<dbReference type="NCBIfam" id="NF005996">
    <property type="entry name" value="PRK08123.1"/>
    <property type="match status" value="1"/>
</dbReference>
<evidence type="ECO:0000256" key="2">
    <source>
        <dbReference type="ARBA" id="ARBA00009152"/>
    </source>
</evidence>
<comment type="pathway">
    <text evidence="1 8">Amino-acid biosynthesis; L-histidine biosynthesis; L-histidine from 5-phospho-alpha-D-ribose 1-diphosphate: step 8/9.</text>
</comment>
<dbReference type="AlphaFoldDB" id="K0IY97"/>
<dbReference type="CDD" id="cd12110">
    <property type="entry name" value="PHP_HisPPase_Hisj_like"/>
    <property type="match status" value="1"/>
</dbReference>
<dbReference type="eggNOG" id="COG1387">
    <property type="taxonomic scope" value="Bacteria"/>
</dbReference>
<dbReference type="RefSeq" id="WP_015010084.1">
    <property type="nucleotide sequence ID" value="NC_018704.1"/>
</dbReference>
<dbReference type="InterPro" id="IPR004013">
    <property type="entry name" value="PHP_dom"/>
</dbReference>
<dbReference type="InterPro" id="IPR016195">
    <property type="entry name" value="Pol/histidinol_Pase-like"/>
</dbReference>
<comment type="catalytic activity">
    <reaction evidence="7 8">
        <text>L-histidinol phosphate + H2O = L-histidinol + phosphate</text>
        <dbReference type="Rhea" id="RHEA:14465"/>
        <dbReference type="ChEBI" id="CHEBI:15377"/>
        <dbReference type="ChEBI" id="CHEBI:43474"/>
        <dbReference type="ChEBI" id="CHEBI:57699"/>
        <dbReference type="ChEBI" id="CHEBI:57980"/>
        <dbReference type="EC" id="3.1.3.15"/>
    </reaction>
</comment>
<dbReference type="GO" id="GO:0005737">
    <property type="term" value="C:cytoplasm"/>
    <property type="evidence" value="ECO:0007669"/>
    <property type="project" value="TreeGrafter"/>
</dbReference>
<organism evidence="10 11">
    <name type="scientific">Amphibacillus xylanus (strain ATCC 51415 / DSM 6626 / JCM 7361 / LMG 17667 / NBRC 15112 / Ep01)</name>
    <dbReference type="NCBI Taxonomy" id="698758"/>
    <lineage>
        <taxon>Bacteria</taxon>
        <taxon>Bacillati</taxon>
        <taxon>Bacillota</taxon>
        <taxon>Bacilli</taxon>
        <taxon>Bacillales</taxon>
        <taxon>Bacillaceae</taxon>
        <taxon>Amphibacillus</taxon>
    </lineage>
</organism>
<keyword evidence="4 8" id="KW-0028">Amino-acid biosynthesis</keyword>
<dbReference type="Proteomes" id="UP000006294">
    <property type="component" value="Chromosome"/>
</dbReference>
<keyword evidence="5 8" id="KW-0378">Hydrolase</keyword>
<dbReference type="GO" id="GO:0004401">
    <property type="term" value="F:histidinol-phosphatase activity"/>
    <property type="evidence" value="ECO:0007669"/>
    <property type="project" value="UniProtKB-UniRule"/>
</dbReference>